<keyword evidence="2" id="KW-1185">Reference proteome</keyword>
<dbReference type="OrthoDB" id="499748at2"/>
<sequence length="569" mass="66722">MINKISIYIEFNNQKIANEILHNSTLNKRDIKKTINTYFKKYASEQQIKLETVNLNLGEIYLNEFNSIFLMCIMDSLNHVIEKSQKNNNTEINHEKTSYQDISNESNLLKKIITINNNEFISHLHQKIEPLISEKINNLAQLVNIQMKTDTKREMLSGDTVTPLYQNNIIYPEKLILNVLRYIQKNNLQGIKTVSYLETGINNGTLNLTDIINLLYNIIEQNSLLNEWLSILWKTQKISQFYKKHLPEKEYTKLSQHFDTKNTPGNRPFLQQTISTDDTLTELLQTLSAVNNENLPQLTQNKITSITETVLQESIEIQNILHLFQHPVLYNWVKSDRLTPLWQLAPISISYKKYFPTKNPPVIQQNFSINDINSHKSGIKPVINDVTFYNSEADKVSLTELKSPYQIKNAGILILWPMISALFRQLNLFDGQNFIHLRAQFKAVYFLEYLIWETGEIKIEKNRLNNVLCGLPIEENVITTPIKREEKLIIEQWLNAIISQIPVWKKLTHNDIRQLFLQRPGELLINEREFNVTIQCQPFDILLTDWPWPLNIVKMPWLNHPLLIKWNEF</sequence>
<comment type="caution">
    <text evidence="1">The sequence shown here is derived from an EMBL/GenBank/DDBJ whole genome shotgun (WGS) entry which is preliminary data.</text>
</comment>
<name>A0A2D0KAA9_9GAMM</name>
<dbReference type="Proteomes" id="UP000222168">
    <property type="component" value="Unassembled WGS sequence"/>
</dbReference>
<evidence type="ECO:0000313" key="2">
    <source>
        <dbReference type="Proteomes" id="UP000222168"/>
    </source>
</evidence>
<gene>
    <name evidence="1" type="ORF">Xish_03518</name>
</gene>
<dbReference type="RefSeq" id="WP_099119068.1">
    <property type="nucleotide sequence ID" value="NZ_NJAK01000002.1"/>
</dbReference>
<dbReference type="InterPro" id="IPR045538">
    <property type="entry name" value="CIS_TMP"/>
</dbReference>
<dbReference type="AlphaFoldDB" id="A0A2D0KAA9"/>
<dbReference type="EMBL" id="NJAK01000002">
    <property type="protein sequence ID" value="PHM60371.1"/>
    <property type="molecule type" value="Genomic_DNA"/>
</dbReference>
<dbReference type="Pfam" id="PF19268">
    <property type="entry name" value="CIS_TMP"/>
    <property type="match status" value="1"/>
</dbReference>
<organism evidence="1 2">
    <name type="scientific">Xenorhabdus ishibashii</name>
    <dbReference type="NCBI Taxonomy" id="1034471"/>
    <lineage>
        <taxon>Bacteria</taxon>
        <taxon>Pseudomonadati</taxon>
        <taxon>Pseudomonadota</taxon>
        <taxon>Gammaproteobacteria</taxon>
        <taxon>Enterobacterales</taxon>
        <taxon>Morganellaceae</taxon>
        <taxon>Xenorhabdus</taxon>
    </lineage>
</organism>
<reference evidence="1 2" key="1">
    <citation type="journal article" date="2017" name="Nat. Microbiol.">
        <title>Natural product diversity associated with the nematode symbionts Photorhabdus and Xenorhabdus.</title>
        <authorList>
            <person name="Tobias N.J."/>
            <person name="Wolff H."/>
            <person name="Djahanschiri B."/>
            <person name="Grundmann F."/>
            <person name="Kronenwerth M."/>
            <person name="Shi Y.M."/>
            <person name="Simonyi S."/>
            <person name="Grun P."/>
            <person name="Shapiro-Ilan D."/>
            <person name="Pidot S.J."/>
            <person name="Stinear T.P."/>
            <person name="Ebersberger I."/>
            <person name="Bode H.B."/>
        </authorList>
    </citation>
    <scope>NUCLEOTIDE SEQUENCE [LARGE SCALE GENOMIC DNA]</scope>
    <source>
        <strain evidence="1 2">DSM 22670</strain>
    </source>
</reference>
<proteinExistence type="predicted"/>
<accession>A0A2D0KAA9</accession>
<protein>
    <submittedName>
        <fullName evidence="1">Uncharacterized protein</fullName>
    </submittedName>
</protein>
<evidence type="ECO:0000313" key="1">
    <source>
        <dbReference type="EMBL" id="PHM60371.1"/>
    </source>
</evidence>